<feature type="transmembrane region" description="Helical" evidence="9">
    <location>
        <begin position="120"/>
        <end position="140"/>
    </location>
</feature>
<evidence type="ECO:0000256" key="8">
    <source>
        <dbReference type="SAM" id="MobiDB-lite"/>
    </source>
</evidence>
<dbReference type="Pfam" id="PF00001">
    <property type="entry name" value="7tm_1"/>
    <property type="match status" value="2"/>
</dbReference>
<dbReference type="AlphaFoldDB" id="A0A1I8IT42"/>
<evidence type="ECO:0000256" key="3">
    <source>
        <dbReference type="ARBA" id="ARBA00022989"/>
    </source>
</evidence>
<evidence type="ECO:0000313" key="12">
    <source>
        <dbReference type="WBParaSite" id="maker-uti_cns_0016231-snap-gene-0.2-mRNA-1"/>
    </source>
</evidence>
<dbReference type="WBParaSite" id="maker-uti_cns_0016231-snap-gene-0.2-mRNA-1">
    <property type="protein sequence ID" value="maker-uti_cns_0016231-snap-gene-0.2-mRNA-1"/>
    <property type="gene ID" value="maker-uti_cns_0016231-snap-gene-0.2"/>
</dbReference>
<dbReference type="PANTHER" id="PTHR24238">
    <property type="entry name" value="G-PROTEIN COUPLED RECEPTOR"/>
    <property type="match status" value="1"/>
</dbReference>
<keyword evidence="6" id="KW-0675">Receptor</keyword>
<feature type="domain" description="G-protein coupled receptors family 1 profile" evidence="10">
    <location>
        <begin position="6"/>
        <end position="318"/>
    </location>
</feature>
<keyword evidence="4" id="KW-0297">G-protein coupled receptor</keyword>
<reference evidence="12" key="1">
    <citation type="submission" date="2016-11" db="UniProtKB">
        <authorList>
            <consortium name="WormBaseParasite"/>
        </authorList>
    </citation>
    <scope>IDENTIFICATION</scope>
</reference>
<evidence type="ECO:0000259" key="10">
    <source>
        <dbReference type="PROSITE" id="PS50262"/>
    </source>
</evidence>
<dbReference type="GO" id="GO:0005886">
    <property type="term" value="C:plasma membrane"/>
    <property type="evidence" value="ECO:0007669"/>
    <property type="project" value="TreeGrafter"/>
</dbReference>
<evidence type="ECO:0000256" key="2">
    <source>
        <dbReference type="ARBA" id="ARBA00022692"/>
    </source>
</evidence>
<evidence type="ECO:0000256" key="5">
    <source>
        <dbReference type="ARBA" id="ARBA00023136"/>
    </source>
</evidence>
<feature type="transmembrane region" description="Helical" evidence="9">
    <location>
        <begin position="28"/>
        <end position="46"/>
    </location>
</feature>
<dbReference type="PRINTS" id="PR00237">
    <property type="entry name" value="GPCRRHODOPSN"/>
</dbReference>
<proteinExistence type="predicted"/>
<dbReference type="CDD" id="cd00637">
    <property type="entry name" value="7tm_classA_rhodopsin-like"/>
    <property type="match status" value="1"/>
</dbReference>
<keyword evidence="5 9" id="KW-0472">Membrane</keyword>
<dbReference type="InterPro" id="IPR017452">
    <property type="entry name" value="GPCR_Rhodpsn_7TM"/>
</dbReference>
<sequence>AVAALTNSALICSACAVRREAQTPLLPLLINLAVCDLFISVFVVPLTGLRSVQDRWQLGDTLCKAVNYICVTAAFVSVFTLTAISLQHGFGLRAAAELRGPAAQGPGGGLANWRRHRRSLAVCLLLIWGLACACGLPSAVNFSVIPCPIRPNATEADLSCSLCIENWNRSLSLLGLQLSQHSELTARLCYTLTSLALLFALPAVVITVAHCRIYQLLSASLQHRGEQIDLLSHQEAVAAAAAAEAGSARVNRAKRIYRLSIGLVAVFVVCWAPIHFYSLTIDAILHSLSEPNFILVKNLYTAFMCLALSNSLANPIFLFCTHSAYRRALRRILRPCQQPDASLSDANEGAAPRSSNRQGFKLLKFSTNGLFMYRPLTDSLEQQVDAAHAGLLRAAFNIGVERVNNAALYRRAGLPRPSDLLRRRRLQLAGHLIRAESYCSQPVQEVLLLTLQAPYRRGQARTRRYVDCLLADAGAPDTLPASLWAQPQGLLRELPENFAVLSRSAVLRVHLRAARLARSGEFVLGFSFFGDVSGGVFECRYMGLVRRLEVASAAAATSSSSSVMPETSTATATTTKATTTTATTTTTTMLLNTLKTSTETAMASPTLTTSSTSAVVDEVPSSSPPIEPDKKTMSNNDVDERSFLTKFSFPVILLACILAVFCTIVIVVPFSLCLLVCYRKKCGKCQPSRNEYVMADSVYEPLDFGPTETSSAASERQSAPGEQVSVYYSAGGALLPALGEETVRLSS</sequence>
<keyword evidence="7" id="KW-0807">Transducer</keyword>
<dbReference type="PROSITE" id="PS50262">
    <property type="entry name" value="G_PROTEIN_RECEP_F1_2"/>
    <property type="match status" value="1"/>
</dbReference>
<keyword evidence="3 9" id="KW-1133">Transmembrane helix</keyword>
<dbReference type="Proteomes" id="UP000095280">
    <property type="component" value="Unplaced"/>
</dbReference>
<comment type="subcellular location">
    <subcellularLocation>
        <location evidence="1">Membrane</location>
        <topology evidence="1">Multi-pass membrane protein</topology>
    </subcellularLocation>
</comment>
<feature type="transmembrane region" description="Helical" evidence="9">
    <location>
        <begin position="66"/>
        <end position="86"/>
    </location>
</feature>
<dbReference type="Gene3D" id="1.20.1070.10">
    <property type="entry name" value="Rhodopsin 7-helix transmembrane proteins"/>
    <property type="match status" value="1"/>
</dbReference>
<feature type="transmembrane region" description="Helical" evidence="9">
    <location>
        <begin position="192"/>
        <end position="214"/>
    </location>
</feature>
<evidence type="ECO:0000313" key="11">
    <source>
        <dbReference type="Proteomes" id="UP000095280"/>
    </source>
</evidence>
<organism evidence="11 12">
    <name type="scientific">Macrostomum lignano</name>
    <dbReference type="NCBI Taxonomy" id="282301"/>
    <lineage>
        <taxon>Eukaryota</taxon>
        <taxon>Metazoa</taxon>
        <taxon>Spiralia</taxon>
        <taxon>Lophotrochozoa</taxon>
        <taxon>Platyhelminthes</taxon>
        <taxon>Rhabditophora</taxon>
        <taxon>Macrostomorpha</taxon>
        <taxon>Macrostomida</taxon>
        <taxon>Macrostomidae</taxon>
        <taxon>Macrostomum</taxon>
    </lineage>
</organism>
<accession>A0A1I8IT42</accession>
<dbReference type="InterPro" id="IPR000276">
    <property type="entry name" value="GPCR_Rhodpsn"/>
</dbReference>
<evidence type="ECO:0000256" key="7">
    <source>
        <dbReference type="ARBA" id="ARBA00023224"/>
    </source>
</evidence>
<dbReference type="GO" id="GO:0008188">
    <property type="term" value="F:neuropeptide receptor activity"/>
    <property type="evidence" value="ECO:0007669"/>
    <property type="project" value="TreeGrafter"/>
</dbReference>
<evidence type="ECO:0000256" key="4">
    <source>
        <dbReference type="ARBA" id="ARBA00023040"/>
    </source>
</evidence>
<keyword evidence="2 9" id="KW-0812">Transmembrane</keyword>
<dbReference type="SUPFAM" id="SSF81321">
    <property type="entry name" value="Family A G protein-coupled receptor-like"/>
    <property type="match status" value="1"/>
</dbReference>
<feature type="transmembrane region" description="Helical" evidence="9">
    <location>
        <begin position="259"/>
        <end position="279"/>
    </location>
</feature>
<feature type="compositionally biased region" description="Low complexity" evidence="8">
    <location>
        <begin position="602"/>
        <end position="614"/>
    </location>
</feature>
<name>A0A1I8IT42_9PLAT</name>
<keyword evidence="11" id="KW-1185">Reference proteome</keyword>
<evidence type="ECO:0000256" key="9">
    <source>
        <dbReference type="SAM" id="Phobius"/>
    </source>
</evidence>
<evidence type="ECO:0000256" key="6">
    <source>
        <dbReference type="ARBA" id="ARBA00023170"/>
    </source>
</evidence>
<dbReference type="PANTHER" id="PTHR24238:SF57">
    <property type="entry name" value="G-PROTEIN COUPLED RECEPTOR 83"/>
    <property type="match status" value="1"/>
</dbReference>
<feature type="transmembrane region" description="Helical" evidence="9">
    <location>
        <begin position="651"/>
        <end position="672"/>
    </location>
</feature>
<protein>
    <submittedName>
        <fullName evidence="12">G_PROTEIN_RECEP_F1_2 domain-containing protein</fullName>
    </submittedName>
</protein>
<evidence type="ECO:0000256" key="1">
    <source>
        <dbReference type="ARBA" id="ARBA00004141"/>
    </source>
</evidence>
<feature type="region of interest" description="Disordered" evidence="8">
    <location>
        <begin position="602"/>
        <end position="634"/>
    </location>
</feature>
<feature type="transmembrane region" description="Helical" evidence="9">
    <location>
        <begin position="299"/>
        <end position="321"/>
    </location>
</feature>